<sequence length="496" mass="56142">MKTFLRLLQFSRPYHHYVPEYLVYILLYTIFGLLNFVFLMPLFDALFNIHSYPTVTELPHFTFSVDYFKNLFYYELNYYIVRSGKFGILVFVCAILFACTLLKNLFGFLAQKVLTRMRVTLVKNLREDLHTQYTTQSLSFYHNERKGDLLSVVSSDVVEIENSVVSSVQTIFREPFTLVATFCFLFYLSKELTFFTLVFFPISGFLISTISKKLKKKSTLSQQLLGNIMNVTEETISGIRIIKAFVAEKFVLNQFRKENNEFSKTTKFILNQRELASPLSEVLGVLVVVIMIVYGGNLILTGRSNLTASAFITYIALYLQIITPAKNIAGAISYLQRGLSAGERVIRILDTPNDIKESPDARGINGFTKAITFRDVTFSYNDQQDVLNHINLDIEKGKVVALVGSSGAGKSTMADMIPRFYDVTAGSILIDGQDIRELHLKDLRGLISIVSQEAILFNDTAFNNIAFGMDHPDKEAVIRAARAANAHNFIVELENG</sequence>
<reference evidence="1" key="1">
    <citation type="submission" date="2021-03" db="EMBL/GenBank/DDBJ databases">
        <title>Evolutionary priming and transition to the ectomycorrhizal habit in an iconic lineage of mushroom-forming fungi: is preadaptation a requirement?</title>
        <authorList>
            <consortium name="DOE Joint Genome Institute"/>
            <person name="Looney B.P."/>
            <person name="Miyauchi S."/>
            <person name="Morin E."/>
            <person name="Drula E."/>
            <person name="Courty P.E."/>
            <person name="Chicoki N."/>
            <person name="Fauchery L."/>
            <person name="Kohler A."/>
            <person name="Kuo A."/>
            <person name="LaButti K."/>
            <person name="Pangilinan J."/>
            <person name="Lipzen A."/>
            <person name="Riley R."/>
            <person name="Andreopoulos W."/>
            <person name="He G."/>
            <person name="Johnson J."/>
            <person name="Barry K.W."/>
            <person name="Grigoriev I.V."/>
            <person name="Nagy L."/>
            <person name="Hibbett D."/>
            <person name="Henrissat B."/>
            <person name="Matheny P.B."/>
            <person name="Labbe J."/>
            <person name="Martin A.F."/>
        </authorList>
    </citation>
    <scope>NUCLEOTIDE SEQUENCE</scope>
    <source>
        <strain evidence="1">BPL698</strain>
    </source>
</reference>
<evidence type="ECO:0000313" key="2">
    <source>
        <dbReference type="Proteomes" id="UP001207468"/>
    </source>
</evidence>
<protein>
    <submittedName>
        <fullName evidence="1">ABC transporter related</fullName>
    </submittedName>
</protein>
<gene>
    <name evidence="1" type="ORF">F5148DRAFT_1296290</name>
</gene>
<feature type="non-terminal residue" evidence="1">
    <location>
        <position position="496"/>
    </location>
</feature>
<name>A0ACC0TQ62_9AGAM</name>
<keyword evidence="2" id="KW-1185">Reference proteome</keyword>
<organism evidence="1 2">
    <name type="scientific">Russula earlei</name>
    <dbReference type="NCBI Taxonomy" id="71964"/>
    <lineage>
        <taxon>Eukaryota</taxon>
        <taxon>Fungi</taxon>
        <taxon>Dikarya</taxon>
        <taxon>Basidiomycota</taxon>
        <taxon>Agaricomycotina</taxon>
        <taxon>Agaricomycetes</taxon>
        <taxon>Russulales</taxon>
        <taxon>Russulaceae</taxon>
        <taxon>Russula</taxon>
    </lineage>
</organism>
<evidence type="ECO:0000313" key="1">
    <source>
        <dbReference type="EMBL" id="KAI9430498.1"/>
    </source>
</evidence>
<accession>A0ACC0TQ62</accession>
<dbReference type="Proteomes" id="UP001207468">
    <property type="component" value="Unassembled WGS sequence"/>
</dbReference>
<proteinExistence type="predicted"/>
<dbReference type="EMBL" id="JAGFNK010001561">
    <property type="protein sequence ID" value="KAI9430498.1"/>
    <property type="molecule type" value="Genomic_DNA"/>
</dbReference>
<comment type="caution">
    <text evidence="1">The sequence shown here is derived from an EMBL/GenBank/DDBJ whole genome shotgun (WGS) entry which is preliminary data.</text>
</comment>